<evidence type="ECO:0000313" key="4">
    <source>
        <dbReference type="Proteomes" id="UP001066276"/>
    </source>
</evidence>
<evidence type="ECO:0000313" key="3">
    <source>
        <dbReference type="EMBL" id="KAJ1138892.1"/>
    </source>
</evidence>
<evidence type="ECO:0000256" key="1">
    <source>
        <dbReference type="SAM" id="MobiDB-lite"/>
    </source>
</evidence>
<feature type="compositionally biased region" description="Basic and acidic residues" evidence="1">
    <location>
        <begin position="1"/>
        <end position="13"/>
    </location>
</feature>
<dbReference type="EMBL" id="JANPWB010000010">
    <property type="protein sequence ID" value="KAJ1138892.1"/>
    <property type="molecule type" value="Genomic_DNA"/>
</dbReference>
<dbReference type="AlphaFoldDB" id="A0AAV7QHD4"/>
<reference evidence="3" key="1">
    <citation type="journal article" date="2022" name="bioRxiv">
        <title>Sequencing and chromosome-scale assembly of the giantPleurodeles waltlgenome.</title>
        <authorList>
            <person name="Brown T."/>
            <person name="Elewa A."/>
            <person name="Iarovenko S."/>
            <person name="Subramanian E."/>
            <person name="Araus A.J."/>
            <person name="Petzold A."/>
            <person name="Susuki M."/>
            <person name="Suzuki K.-i.T."/>
            <person name="Hayashi T."/>
            <person name="Toyoda A."/>
            <person name="Oliveira C."/>
            <person name="Osipova E."/>
            <person name="Leigh N.D."/>
            <person name="Simon A."/>
            <person name="Yun M.H."/>
        </authorList>
    </citation>
    <scope>NUCLEOTIDE SEQUENCE</scope>
    <source>
        <strain evidence="3">20211129_DDA</strain>
        <tissue evidence="3">Liver</tissue>
    </source>
</reference>
<feature type="region of interest" description="Disordered" evidence="1">
    <location>
        <begin position="1"/>
        <end position="31"/>
    </location>
</feature>
<dbReference type="EMBL" id="JANPWB010000010">
    <property type="protein sequence ID" value="KAJ1138867.1"/>
    <property type="molecule type" value="Genomic_DNA"/>
</dbReference>
<name>A0AAV7QHD4_PLEWA</name>
<sequence length="79" mass="8798">MRSPQKPEERESANKGPEQPNERLRSSSCCHSLGGSWLRQTDRSWNLGAAQQLCDGKADGNVDADVSEAKAAEQQQWRQ</sequence>
<gene>
    <name evidence="2" type="ORF">NDU88_005248</name>
    <name evidence="3" type="ORF">NDU88_005272</name>
</gene>
<organism evidence="3 4">
    <name type="scientific">Pleurodeles waltl</name>
    <name type="common">Iberian ribbed newt</name>
    <dbReference type="NCBI Taxonomy" id="8319"/>
    <lineage>
        <taxon>Eukaryota</taxon>
        <taxon>Metazoa</taxon>
        <taxon>Chordata</taxon>
        <taxon>Craniata</taxon>
        <taxon>Vertebrata</taxon>
        <taxon>Euteleostomi</taxon>
        <taxon>Amphibia</taxon>
        <taxon>Batrachia</taxon>
        <taxon>Caudata</taxon>
        <taxon>Salamandroidea</taxon>
        <taxon>Salamandridae</taxon>
        <taxon>Pleurodelinae</taxon>
        <taxon>Pleurodeles</taxon>
    </lineage>
</organism>
<protein>
    <submittedName>
        <fullName evidence="3">Uncharacterized protein</fullName>
    </submittedName>
</protein>
<keyword evidence="4" id="KW-1185">Reference proteome</keyword>
<accession>A0AAV7QHD4</accession>
<feature type="region of interest" description="Disordered" evidence="1">
    <location>
        <begin position="56"/>
        <end position="79"/>
    </location>
</feature>
<dbReference type="Proteomes" id="UP001066276">
    <property type="component" value="Chromosome 6"/>
</dbReference>
<proteinExistence type="predicted"/>
<comment type="caution">
    <text evidence="3">The sequence shown here is derived from an EMBL/GenBank/DDBJ whole genome shotgun (WGS) entry which is preliminary data.</text>
</comment>
<evidence type="ECO:0000313" key="2">
    <source>
        <dbReference type="EMBL" id="KAJ1138867.1"/>
    </source>
</evidence>